<dbReference type="NCBIfam" id="NF010925">
    <property type="entry name" value="PRK14345.1"/>
    <property type="match status" value="1"/>
</dbReference>
<comment type="caution">
    <text evidence="13">The sequence shown here is derived from an EMBL/GenBank/DDBJ whole genome shotgun (WGS) entry which is preliminary data.</text>
</comment>
<evidence type="ECO:0000313" key="13">
    <source>
        <dbReference type="EMBL" id="CAK7947194.1"/>
    </source>
</evidence>
<evidence type="ECO:0000313" key="14">
    <source>
        <dbReference type="Proteomes" id="UP001162060"/>
    </source>
</evidence>
<dbReference type="FunFam" id="3.30.930.10:FF:000035">
    <property type="entry name" value="Putative lipoyltransferase 2, mitochondrial"/>
    <property type="match status" value="1"/>
</dbReference>
<reference evidence="13" key="1">
    <citation type="submission" date="2024-01" db="EMBL/GenBank/DDBJ databases">
        <authorList>
            <person name="Webb A."/>
        </authorList>
    </citation>
    <scope>NUCLEOTIDE SEQUENCE</scope>
    <source>
        <strain evidence="13">Pm1</strain>
    </source>
</reference>
<keyword evidence="6" id="KW-0012">Acyltransferase</keyword>
<dbReference type="GO" id="GO:0033819">
    <property type="term" value="F:lipoyl(octanoyl) transferase activity"/>
    <property type="evidence" value="ECO:0007669"/>
    <property type="project" value="UniProtKB-EC"/>
</dbReference>
<dbReference type="InterPro" id="IPR000544">
    <property type="entry name" value="Octanoyltransferase"/>
</dbReference>
<feature type="binding site" evidence="10">
    <location>
        <begin position="218"/>
        <end position="220"/>
    </location>
    <ligand>
        <name>substrate</name>
    </ligand>
</feature>
<evidence type="ECO:0000256" key="11">
    <source>
        <dbReference type="PIRSR" id="PIRSR016262-3"/>
    </source>
</evidence>
<dbReference type="InterPro" id="IPR020605">
    <property type="entry name" value="Octanoyltransferase_CS"/>
</dbReference>
<dbReference type="SUPFAM" id="SSF55681">
    <property type="entry name" value="Class II aaRS and biotin synthetases"/>
    <property type="match status" value="1"/>
</dbReference>
<comment type="similarity">
    <text evidence="3">Belongs to the LipB family.</text>
</comment>
<evidence type="ECO:0000256" key="8">
    <source>
        <dbReference type="ARBA" id="ARBA00033331"/>
    </source>
</evidence>
<dbReference type="PANTHER" id="PTHR10993">
    <property type="entry name" value="OCTANOYLTRANSFERASE"/>
    <property type="match status" value="1"/>
</dbReference>
<dbReference type="GO" id="GO:0005739">
    <property type="term" value="C:mitochondrion"/>
    <property type="evidence" value="ECO:0007669"/>
    <property type="project" value="UniProtKB-SubCell"/>
</dbReference>
<comment type="pathway">
    <text evidence="2">Protein modification; protein lipoylation via endogenous pathway; protein N(6)-(lipoyl)lysine from octanoyl-[acyl-carrier-protein]: step 1/2.</text>
</comment>
<evidence type="ECO:0000256" key="4">
    <source>
        <dbReference type="ARBA" id="ARBA00012334"/>
    </source>
</evidence>
<dbReference type="HAMAP" id="MF_00013">
    <property type="entry name" value="LipB"/>
    <property type="match status" value="1"/>
</dbReference>
<dbReference type="PROSITE" id="PS51733">
    <property type="entry name" value="BPL_LPL_CATALYTIC"/>
    <property type="match status" value="1"/>
</dbReference>
<evidence type="ECO:0000256" key="5">
    <source>
        <dbReference type="ARBA" id="ARBA00022679"/>
    </source>
</evidence>
<dbReference type="Proteomes" id="UP001162060">
    <property type="component" value="Unassembled WGS sequence"/>
</dbReference>
<dbReference type="EC" id="2.3.1.181" evidence="4"/>
<dbReference type="InterPro" id="IPR004143">
    <property type="entry name" value="BPL_LPL_catalytic"/>
</dbReference>
<dbReference type="InterPro" id="IPR045864">
    <property type="entry name" value="aa-tRNA-synth_II/BPL/LPL"/>
</dbReference>
<evidence type="ECO:0000256" key="7">
    <source>
        <dbReference type="ARBA" id="ARBA00030797"/>
    </source>
</evidence>
<feature type="binding site" evidence="10">
    <location>
        <begin position="120"/>
        <end position="127"/>
    </location>
    <ligand>
        <name>substrate</name>
    </ligand>
</feature>
<evidence type="ECO:0000256" key="3">
    <source>
        <dbReference type="ARBA" id="ARBA00007907"/>
    </source>
</evidence>
<feature type="binding site" evidence="10">
    <location>
        <begin position="205"/>
        <end position="207"/>
    </location>
    <ligand>
        <name>substrate</name>
    </ligand>
</feature>
<dbReference type="GO" id="GO:0009249">
    <property type="term" value="P:protein lipoylation"/>
    <property type="evidence" value="ECO:0007669"/>
    <property type="project" value="InterPro"/>
</dbReference>
<dbReference type="AlphaFoldDB" id="A0AAV1VLQ7"/>
<evidence type="ECO:0000256" key="6">
    <source>
        <dbReference type="ARBA" id="ARBA00023315"/>
    </source>
</evidence>
<feature type="domain" description="BPL/LPL catalytic" evidence="12">
    <location>
        <begin position="78"/>
        <end position="274"/>
    </location>
</feature>
<sequence length="283" mass="32079">MSARVLRRASWITGRERWWSTAATSARVLTALSTEAKQSWPQRKCAIYRLGRVEYETAWAWQKQLIQQRVVAMRAGQSVDKDVVLVVEHPSVYTIGRSGSMDNIKFDLEKEHVKLVRVDRGGEVTYHGPGQVVVYPILDLTHHKKDLHWYLRQVEEVVIRTLAKFDIQGERVDGLTGVWVEKKLDSGDERRADGLRERAMCKICAVGTHASRWITMHGFALNVKTDLRGFDRIIPCGIGDRAVTSIEHIRPDVTIEDVQGAAIEAIGEVFHLDMEDVDAKSPL</sequence>
<evidence type="ECO:0000256" key="10">
    <source>
        <dbReference type="PIRSR" id="PIRSR016262-2"/>
    </source>
</evidence>
<accession>A0AAV1VLQ7</accession>
<gene>
    <name evidence="13" type="ORF">PM001_LOCUS32344</name>
</gene>
<dbReference type="EMBL" id="CAKLBY020000378">
    <property type="protein sequence ID" value="CAK7947194.1"/>
    <property type="molecule type" value="Genomic_DNA"/>
</dbReference>
<dbReference type="NCBIfam" id="TIGR00214">
    <property type="entry name" value="lipB"/>
    <property type="match status" value="1"/>
</dbReference>
<dbReference type="PANTHER" id="PTHR10993:SF7">
    <property type="entry name" value="LIPOYLTRANSFERASE 2, MITOCHONDRIAL-RELATED"/>
    <property type="match status" value="1"/>
</dbReference>
<keyword evidence="5" id="KW-0808">Transferase</keyword>
<evidence type="ECO:0000256" key="1">
    <source>
        <dbReference type="ARBA" id="ARBA00004173"/>
    </source>
</evidence>
<evidence type="ECO:0000256" key="2">
    <source>
        <dbReference type="ARBA" id="ARBA00004821"/>
    </source>
</evidence>
<feature type="site" description="Lowers pKa of active site Cys" evidence="11">
    <location>
        <position position="202"/>
    </location>
</feature>
<evidence type="ECO:0000259" key="12">
    <source>
        <dbReference type="PROSITE" id="PS51733"/>
    </source>
</evidence>
<protein>
    <recommendedName>
        <fullName evidence="4">lipoyl(octanoyl) transferase</fullName>
        <ecNumber evidence="4">2.3.1.181</ecNumber>
    </recommendedName>
    <alternativeName>
        <fullName evidence="7">Lipoate-protein ligase B</fullName>
    </alternativeName>
    <alternativeName>
        <fullName evidence="8">Lipoyl/octanoyl transferase</fullName>
    </alternativeName>
</protein>
<dbReference type="Gene3D" id="3.30.930.10">
    <property type="entry name" value="Bira Bifunctional Protein, Domain 2"/>
    <property type="match status" value="1"/>
</dbReference>
<feature type="active site" description="Acyl-thioester intermediate" evidence="9">
    <location>
        <position position="236"/>
    </location>
</feature>
<dbReference type="CDD" id="cd16444">
    <property type="entry name" value="LipB"/>
    <property type="match status" value="1"/>
</dbReference>
<organism evidence="13 14">
    <name type="scientific">Peronospora matthiolae</name>
    <dbReference type="NCBI Taxonomy" id="2874970"/>
    <lineage>
        <taxon>Eukaryota</taxon>
        <taxon>Sar</taxon>
        <taxon>Stramenopiles</taxon>
        <taxon>Oomycota</taxon>
        <taxon>Peronosporomycetes</taxon>
        <taxon>Peronosporales</taxon>
        <taxon>Peronosporaceae</taxon>
        <taxon>Peronospora</taxon>
    </lineage>
</organism>
<evidence type="ECO:0000256" key="9">
    <source>
        <dbReference type="PIRSR" id="PIRSR016262-1"/>
    </source>
</evidence>
<dbReference type="PIRSF" id="PIRSF016262">
    <property type="entry name" value="LPLase"/>
    <property type="match status" value="1"/>
</dbReference>
<name>A0AAV1VLQ7_9STRA</name>
<comment type="subcellular location">
    <subcellularLocation>
        <location evidence="1">Mitochondrion</location>
    </subcellularLocation>
</comment>
<dbReference type="Pfam" id="PF21948">
    <property type="entry name" value="LplA-B_cat"/>
    <property type="match status" value="1"/>
</dbReference>
<proteinExistence type="inferred from homology"/>
<dbReference type="PROSITE" id="PS01313">
    <property type="entry name" value="LIPB"/>
    <property type="match status" value="1"/>
</dbReference>